<protein>
    <recommendedName>
        <fullName evidence="4">AcrB/AcrD/AcrF family protein</fullName>
    </recommendedName>
</protein>
<dbReference type="OrthoDB" id="1082056at2"/>
<feature type="transmembrane region" description="Helical" evidence="1">
    <location>
        <begin position="236"/>
        <end position="253"/>
    </location>
</feature>
<feature type="transmembrane region" description="Helical" evidence="1">
    <location>
        <begin position="112"/>
        <end position="131"/>
    </location>
</feature>
<feature type="transmembrane region" description="Helical" evidence="1">
    <location>
        <begin position="137"/>
        <end position="156"/>
    </location>
</feature>
<feature type="transmembrane region" description="Helical" evidence="1">
    <location>
        <begin position="291"/>
        <end position="311"/>
    </location>
</feature>
<feature type="transmembrane region" description="Helical" evidence="1">
    <location>
        <begin position="346"/>
        <end position="367"/>
    </location>
</feature>
<comment type="caution">
    <text evidence="2">The sequence shown here is derived from an EMBL/GenBank/DDBJ whole genome shotgun (WGS) entry which is preliminary data.</text>
</comment>
<accession>A0A2T5G2T9</accession>
<evidence type="ECO:0000256" key="1">
    <source>
        <dbReference type="SAM" id="Phobius"/>
    </source>
</evidence>
<proteinExistence type="predicted"/>
<dbReference type="Proteomes" id="UP000244162">
    <property type="component" value="Unassembled WGS sequence"/>
</dbReference>
<dbReference type="EMBL" id="NWBU01000004">
    <property type="protein sequence ID" value="PTQ13459.1"/>
    <property type="molecule type" value="Genomic_DNA"/>
</dbReference>
<keyword evidence="1" id="KW-0472">Membrane</keyword>
<evidence type="ECO:0000313" key="3">
    <source>
        <dbReference type="Proteomes" id="UP000244162"/>
    </source>
</evidence>
<feature type="transmembrane region" description="Helical" evidence="1">
    <location>
        <begin position="374"/>
        <end position="393"/>
    </location>
</feature>
<keyword evidence="1" id="KW-1133">Transmembrane helix</keyword>
<dbReference type="AlphaFoldDB" id="A0A2T5G2T9"/>
<evidence type="ECO:0000313" key="2">
    <source>
        <dbReference type="EMBL" id="PTQ13459.1"/>
    </source>
</evidence>
<gene>
    <name evidence="2" type="ORF">CLG96_05060</name>
</gene>
<reference evidence="2 3" key="1">
    <citation type="submission" date="2017-09" db="EMBL/GenBank/DDBJ databases">
        <title>Sphingomonas panjinensis sp.nov., isolated from oil-contaminated soil.</title>
        <authorList>
            <person name="Wang L."/>
            <person name="Chen L."/>
        </authorList>
    </citation>
    <scope>NUCLEOTIDE SEQUENCE [LARGE SCALE GENOMIC DNA]</scope>
    <source>
        <strain evidence="2 3">FW-11</strain>
    </source>
</reference>
<sequence length="595" mass="64921">MGIAWVKRLFDDRQATHWRRWLLLCWVAAAIWMLVQRWPGIIWLALPDTDDNVRLAQVRALIAGQGWYDLRQYKLDPPLGANIHWSRLVDLPIAAVMLIVKPFFGGLVAQKAAVAAAPVMVFGAALYALGLAVRRLVAPWAFLLAAAILFCGQNAMNMWMPLRIDHHGWQLATLILMVAGLADPKPFRGGITAGLATAASLAIGLELLPYLALGGAMTALWWVVDRGQADRLRGYGIALGAGSAIGFALFASYDNRQLVCDALSPVYLSATLAGGALLVLLASFRIEARGLRLAAVLAAGALLGLAFALAWPQCLGRPERLTPELERLWFANVREAKPVYQHGWRLTLQIVALPVAGVIGSLVALWRARATDRLMPWAAVTLLCTLSAALLLWQTRAAPAAQLLAVPGATALGWLLLPWLMRRSIPIRLAAAVALFVALSGSVADLVVRAIPAQPASKSRRVINLANRRCPTLPALRPIARMPATTILTFVDFGPRLIAVTHHSAIAGPYHRNQQAILDVQHSFRAKSPEVAHEVMRRHGATLLLLCPGMSESTLYASQNRDGFYMQLQRGQVPGWLEAVPLPEKSPFKLWKRID</sequence>
<keyword evidence="3" id="KW-1185">Reference proteome</keyword>
<name>A0A2T5G2T9_9SPHN</name>
<feature type="transmembrane region" description="Helical" evidence="1">
    <location>
        <begin position="429"/>
        <end position="451"/>
    </location>
</feature>
<feature type="transmembrane region" description="Helical" evidence="1">
    <location>
        <begin position="399"/>
        <end position="417"/>
    </location>
</feature>
<evidence type="ECO:0008006" key="4">
    <source>
        <dbReference type="Google" id="ProtNLM"/>
    </source>
</evidence>
<organism evidence="2 3">
    <name type="scientific">Sphingomonas oleivorans</name>
    <dbReference type="NCBI Taxonomy" id="1735121"/>
    <lineage>
        <taxon>Bacteria</taxon>
        <taxon>Pseudomonadati</taxon>
        <taxon>Pseudomonadota</taxon>
        <taxon>Alphaproteobacteria</taxon>
        <taxon>Sphingomonadales</taxon>
        <taxon>Sphingomonadaceae</taxon>
        <taxon>Sphingomonas</taxon>
    </lineage>
</organism>
<feature type="transmembrane region" description="Helical" evidence="1">
    <location>
        <begin position="21"/>
        <end position="46"/>
    </location>
</feature>
<keyword evidence="1" id="KW-0812">Transmembrane</keyword>
<feature type="transmembrane region" description="Helical" evidence="1">
    <location>
        <begin position="265"/>
        <end position="284"/>
    </location>
</feature>
<feature type="transmembrane region" description="Helical" evidence="1">
    <location>
        <begin position="207"/>
        <end position="224"/>
    </location>
</feature>